<accession>A0ABY6ZK66</accession>
<sequence>MAFEPYRVVKQLVEEMSKAPGERNFVTAKSLGISEYDLVITSLELERNGYMIGARYVVIEQVTHPVKVILNNAEVTPLGVDYYRKTARYNLNAFGRGV</sequence>
<evidence type="ECO:0000313" key="1">
    <source>
        <dbReference type="EMBL" id="WAH42993.1"/>
    </source>
</evidence>
<name>A0ABY6ZK66_9BACL</name>
<gene>
    <name evidence="1" type="ORF">NZD89_06145</name>
</gene>
<dbReference type="Proteomes" id="UP001164761">
    <property type="component" value="Chromosome"/>
</dbReference>
<reference evidence="1" key="1">
    <citation type="submission" date="2022-08" db="EMBL/GenBank/DDBJ databases">
        <title>Alicyclobacillus fastidiosus DSM 17978, complete genome.</title>
        <authorList>
            <person name="Wang Q."/>
            <person name="Cai R."/>
            <person name="Wang Z."/>
        </authorList>
    </citation>
    <scope>NUCLEOTIDE SEQUENCE</scope>
    <source>
        <strain evidence="1">DSM 17978</strain>
    </source>
</reference>
<proteinExistence type="predicted"/>
<evidence type="ECO:0000313" key="2">
    <source>
        <dbReference type="Proteomes" id="UP001164761"/>
    </source>
</evidence>
<dbReference type="EMBL" id="CP104067">
    <property type="protein sequence ID" value="WAH42993.1"/>
    <property type="molecule type" value="Genomic_DNA"/>
</dbReference>
<keyword evidence="2" id="KW-1185">Reference proteome</keyword>
<dbReference type="RefSeq" id="WP_268006869.1">
    <property type="nucleotide sequence ID" value="NZ_BSUT01000001.1"/>
</dbReference>
<organism evidence="1 2">
    <name type="scientific">Alicyclobacillus fastidiosus</name>
    <dbReference type="NCBI Taxonomy" id="392011"/>
    <lineage>
        <taxon>Bacteria</taxon>
        <taxon>Bacillati</taxon>
        <taxon>Bacillota</taxon>
        <taxon>Bacilli</taxon>
        <taxon>Bacillales</taxon>
        <taxon>Alicyclobacillaceae</taxon>
        <taxon>Alicyclobacillus</taxon>
    </lineage>
</organism>
<protein>
    <submittedName>
        <fullName evidence="1">Uncharacterized protein</fullName>
    </submittedName>
</protein>